<sequence length="107" mass="12190">MTYYIEGQNMMRNWMSALHNMFPSIDFQVADFPVQNQSRTCLADSGIGKWDGVSTMEEIMNSYLESPRWSNSDAKANITTHVDQSAIDSYARKDANREETIPTRTAT</sequence>
<reference evidence="1 2" key="1">
    <citation type="journal article" date="2024" name="J. Plant Pathol.">
        <title>Sequence and assembly of the genome of Seiridium unicorne, isolate CBS 538.82, causal agent of cypress canker disease.</title>
        <authorList>
            <person name="Scali E."/>
            <person name="Rocca G.D."/>
            <person name="Danti R."/>
            <person name="Garbelotto M."/>
            <person name="Barberini S."/>
            <person name="Baroncelli R."/>
            <person name="Emiliani G."/>
        </authorList>
    </citation>
    <scope>NUCLEOTIDE SEQUENCE [LARGE SCALE GENOMIC DNA]</scope>
    <source>
        <strain evidence="1 2">BM-138-508</strain>
    </source>
</reference>
<dbReference type="Proteomes" id="UP001408356">
    <property type="component" value="Unassembled WGS sequence"/>
</dbReference>
<accession>A0ABR2URG8</accession>
<evidence type="ECO:0000313" key="2">
    <source>
        <dbReference type="Proteomes" id="UP001408356"/>
    </source>
</evidence>
<organism evidence="1 2">
    <name type="scientific">Seiridium unicorne</name>
    <dbReference type="NCBI Taxonomy" id="138068"/>
    <lineage>
        <taxon>Eukaryota</taxon>
        <taxon>Fungi</taxon>
        <taxon>Dikarya</taxon>
        <taxon>Ascomycota</taxon>
        <taxon>Pezizomycotina</taxon>
        <taxon>Sordariomycetes</taxon>
        <taxon>Xylariomycetidae</taxon>
        <taxon>Amphisphaeriales</taxon>
        <taxon>Sporocadaceae</taxon>
        <taxon>Seiridium</taxon>
    </lineage>
</organism>
<keyword evidence="2" id="KW-1185">Reference proteome</keyword>
<proteinExistence type="predicted"/>
<dbReference type="EMBL" id="JARVKF010000400">
    <property type="protein sequence ID" value="KAK9417250.1"/>
    <property type="molecule type" value="Genomic_DNA"/>
</dbReference>
<protein>
    <submittedName>
        <fullName evidence="1">Uncharacterized protein</fullName>
    </submittedName>
</protein>
<comment type="caution">
    <text evidence="1">The sequence shown here is derived from an EMBL/GenBank/DDBJ whole genome shotgun (WGS) entry which is preliminary data.</text>
</comment>
<name>A0ABR2URG8_9PEZI</name>
<gene>
    <name evidence="1" type="ORF">SUNI508_09054</name>
</gene>
<evidence type="ECO:0000313" key="1">
    <source>
        <dbReference type="EMBL" id="KAK9417250.1"/>
    </source>
</evidence>